<accession>A0A553I8I4</accession>
<evidence type="ECO:0000313" key="2">
    <source>
        <dbReference type="Proteomes" id="UP000319160"/>
    </source>
</evidence>
<name>A0A553I8I4_9PEZI</name>
<dbReference type="OrthoDB" id="3764736at2759"/>
<reference evidence="2" key="1">
    <citation type="submission" date="2019-06" db="EMBL/GenBank/DDBJ databases">
        <title>Draft genome sequence of the griseofulvin-producing fungus Xylaria cubensis strain G536.</title>
        <authorList>
            <person name="Mead M.E."/>
            <person name="Raja H.A."/>
            <person name="Steenwyk J.L."/>
            <person name="Knowles S.L."/>
            <person name="Oberlies N.H."/>
            <person name="Rokas A."/>
        </authorList>
    </citation>
    <scope>NUCLEOTIDE SEQUENCE [LARGE SCALE GENOMIC DNA]</scope>
    <source>
        <strain evidence="2">G536</strain>
    </source>
</reference>
<gene>
    <name evidence="1" type="ORF">FHL15_002785</name>
</gene>
<sequence length="191" mass="21848">MATSSESLCFVEAATAKQHGRINDDEYYHHLLAHLAGVTHENDIENANKDDYRLRLYDPFAYLVQRVSKEFRDATDAAPFESIFKAYRIGTYSDVIMQHDNLKAKEARHIRKLLALRALLDKRSDVLLFCLQIGGFEYDEKFKEEANKIRSQEHPETFGVLEASEVCQVNLQGRDHRSAVFDAGGALPVDW</sequence>
<proteinExistence type="predicted"/>
<dbReference type="AlphaFoldDB" id="A0A553I8I4"/>
<dbReference type="Proteomes" id="UP000319160">
    <property type="component" value="Unassembled WGS sequence"/>
</dbReference>
<comment type="caution">
    <text evidence="1">The sequence shown here is derived from an EMBL/GenBank/DDBJ whole genome shotgun (WGS) entry which is preliminary data.</text>
</comment>
<organism evidence="1 2">
    <name type="scientific">Xylaria flabelliformis</name>
    <dbReference type="NCBI Taxonomy" id="2512241"/>
    <lineage>
        <taxon>Eukaryota</taxon>
        <taxon>Fungi</taxon>
        <taxon>Dikarya</taxon>
        <taxon>Ascomycota</taxon>
        <taxon>Pezizomycotina</taxon>
        <taxon>Sordariomycetes</taxon>
        <taxon>Xylariomycetidae</taxon>
        <taxon>Xylariales</taxon>
        <taxon>Xylariaceae</taxon>
        <taxon>Xylaria</taxon>
    </lineage>
</organism>
<evidence type="ECO:0000313" key="1">
    <source>
        <dbReference type="EMBL" id="TRX96513.1"/>
    </source>
</evidence>
<protein>
    <submittedName>
        <fullName evidence="1">Uncharacterized protein</fullName>
    </submittedName>
</protein>
<keyword evidence="2" id="KW-1185">Reference proteome</keyword>
<dbReference type="EMBL" id="VFLP01000011">
    <property type="protein sequence ID" value="TRX96513.1"/>
    <property type="molecule type" value="Genomic_DNA"/>
</dbReference>